<dbReference type="EMBL" id="JBHMFI010000009">
    <property type="protein sequence ID" value="MFB9075051.1"/>
    <property type="molecule type" value="Genomic_DNA"/>
</dbReference>
<name>A0ABV5G1D1_9MICC</name>
<gene>
    <name evidence="2" type="ORF">ACFFX0_16695</name>
    <name evidence="3" type="ORF">ACFFX0_29280</name>
</gene>
<keyword evidence="4" id="KW-1185">Reference proteome</keyword>
<protein>
    <submittedName>
        <fullName evidence="2">Uncharacterized protein</fullName>
    </submittedName>
</protein>
<organism evidence="2 4">
    <name type="scientific">Citricoccus parietis</name>
    <dbReference type="NCBI Taxonomy" id="592307"/>
    <lineage>
        <taxon>Bacteria</taxon>
        <taxon>Bacillati</taxon>
        <taxon>Actinomycetota</taxon>
        <taxon>Actinomycetes</taxon>
        <taxon>Micrococcales</taxon>
        <taxon>Micrococcaceae</taxon>
        <taxon>Citricoccus</taxon>
    </lineage>
</organism>
<evidence type="ECO:0000313" key="3">
    <source>
        <dbReference type="EMBL" id="MFB9075051.1"/>
    </source>
</evidence>
<sequence length="131" mass="13224">MAHGARGHDARPQGADPVLQPPVRGGHHHSASGVGGEQTPDDGHHLVVALARGVEHLDPLHRLKAAGLALGDQDDPGTDPRCPGAGVGRLEAVPGQDGEVVPEPGGGAQPVSPPAVRDGADHVGGVHDERQ</sequence>
<proteinExistence type="predicted"/>
<accession>A0ABV5G1D1</accession>
<feature type="compositionally biased region" description="Basic and acidic residues" evidence="1">
    <location>
        <begin position="1"/>
        <end position="11"/>
    </location>
</feature>
<comment type="caution">
    <text evidence="2">The sequence shown here is derived from an EMBL/GenBank/DDBJ whole genome shotgun (WGS) entry which is preliminary data.</text>
</comment>
<evidence type="ECO:0000313" key="4">
    <source>
        <dbReference type="Proteomes" id="UP001589575"/>
    </source>
</evidence>
<feature type="region of interest" description="Disordered" evidence="1">
    <location>
        <begin position="68"/>
        <end position="131"/>
    </location>
</feature>
<feature type="compositionally biased region" description="Basic and acidic residues" evidence="1">
    <location>
        <begin position="118"/>
        <end position="131"/>
    </location>
</feature>
<evidence type="ECO:0000256" key="1">
    <source>
        <dbReference type="SAM" id="MobiDB-lite"/>
    </source>
</evidence>
<dbReference type="EMBL" id="JBHMFI010000001">
    <property type="protein sequence ID" value="MFB9072747.1"/>
    <property type="molecule type" value="Genomic_DNA"/>
</dbReference>
<reference evidence="2 4" key="1">
    <citation type="submission" date="2024-09" db="EMBL/GenBank/DDBJ databases">
        <authorList>
            <person name="Sun Q."/>
            <person name="Mori K."/>
        </authorList>
    </citation>
    <scope>NUCLEOTIDE SEQUENCE [LARGE SCALE GENOMIC DNA]</scope>
    <source>
        <strain evidence="2 4">CCM 7609</strain>
    </source>
</reference>
<feature type="region of interest" description="Disordered" evidence="1">
    <location>
        <begin position="1"/>
        <end position="45"/>
    </location>
</feature>
<evidence type="ECO:0000313" key="2">
    <source>
        <dbReference type="EMBL" id="MFB9072747.1"/>
    </source>
</evidence>
<dbReference type="Proteomes" id="UP001589575">
    <property type="component" value="Unassembled WGS sequence"/>
</dbReference>